<dbReference type="Proteomes" id="UP000887116">
    <property type="component" value="Unassembled WGS sequence"/>
</dbReference>
<comment type="caution">
    <text evidence="1">The sequence shown here is derived from an EMBL/GenBank/DDBJ whole genome shotgun (WGS) entry which is preliminary data.</text>
</comment>
<name>A0A8X6EZ66_TRICU</name>
<sequence>MRIKFRQSTTPSQACPVRPLKRATAVSLGRLGILIKNLPSIKQLDNILFKRLIKNQINPLTTTGVLSGLFQTVR</sequence>
<gene>
    <name evidence="1" type="ORF">TNCT_170881</name>
</gene>
<proteinExistence type="predicted"/>
<evidence type="ECO:0000313" key="1">
    <source>
        <dbReference type="EMBL" id="GFQ66580.1"/>
    </source>
</evidence>
<organism evidence="1 2">
    <name type="scientific">Trichonephila clavata</name>
    <name type="common">Joro spider</name>
    <name type="synonym">Nephila clavata</name>
    <dbReference type="NCBI Taxonomy" id="2740835"/>
    <lineage>
        <taxon>Eukaryota</taxon>
        <taxon>Metazoa</taxon>
        <taxon>Ecdysozoa</taxon>
        <taxon>Arthropoda</taxon>
        <taxon>Chelicerata</taxon>
        <taxon>Arachnida</taxon>
        <taxon>Araneae</taxon>
        <taxon>Araneomorphae</taxon>
        <taxon>Entelegynae</taxon>
        <taxon>Araneoidea</taxon>
        <taxon>Nephilidae</taxon>
        <taxon>Trichonephila</taxon>
    </lineage>
</organism>
<dbReference type="EMBL" id="BMAO01030222">
    <property type="protein sequence ID" value="GFQ66580.1"/>
    <property type="molecule type" value="Genomic_DNA"/>
</dbReference>
<keyword evidence="2" id="KW-1185">Reference proteome</keyword>
<dbReference type="AlphaFoldDB" id="A0A8X6EZ66"/>
<accession>A0A8X6EZ66</accession>
<protein>
    <submittedName>
        <fullName evidence="1">Uncharacterized protein</fullName>
    </submittedName>
</protein>
<reference evidence="1" key="1">
    <citation type="submission" date="2020-07" db="EMBL/GenBank/DDBJ databases">
        <title>Multicomponent nature underlies the extraordinary mechanical properties of spider dragline silk.</title>
        <authorList>
            <person name="Kono N."/>
            <person name="Nakamura H."/>
            <person name="Mori M."/>
            <person name="Yoshida Y."/>
            <person name="Ohtoshi R."/>
            <person name="Malay A.D."/>
            <person name="Moran D.A.P."/>
            <person name="Tomita M."/>
            <person name="Numata K."/>
            <person name="Arakawa K."/>
        </authorList>
    </citation>
    <scope>NUCLEOTIDE SEQUENCE</scope>
</reference>
<evidence type="ECO:0000313" key="2">
    <source>
        <dbReference type="Proteomes" id="UP000887116"/>
    </source>
</evidence>